<proteinExistence type="predicted"/>
<comment type="caution">
    <text evidence="2">The sequence shown here is derived from an EMBL/GenBank/DDBJ whole genome shotgun (WGS) entry which is preliminary data.</text>
</comment>
<dbReference type="PANTHER" id="PTHR43415:SF3">
    <property type="entry name" value="GNAT-FAMILY ACETYLTRANSFERASE"/>
    <property type="match status" value="1"/>
</dbReference>
<evidence type="ECO:0000313" key="2">
    <source>
        <dbReference type="EMBL" id="KKS56467.1"/>
    </source>
</evidence>
<dbReference type="PANTHER" id="PTHR43415">
    <property type="entry name" value="SPERMIDINE N(1)-ACETYLTRANSFERASE"/>
    <property type="match status" value="1"/>
</dbReference>
<sequence>MFKNIFIMTTIKLKSPRVTLIPETKQTAYFLIPWLKNKEVMRYVDHEGFGYSLKDEIFDLDFVKKYGWDELHYIILDENKNSIGAVGLEMNSYHKSGEIWILIGEKSAWGKGYGQEAIKILADYFFRKLKYNRLELAVSAEFAKGVAAYKKAGFKVEGILRKAEWDRFGKKFRDQVVMSILKEEWLKKQKLKK</sequence>
<dbReference type="Pfam" id="PF13302">
    <property type="entry name" value="Acetyltransf_3"/>
    <property type="match status" value="1"/>
</dbReference>
<dbReference type="Proteomes" id="UP000034837">
    <property type="component" value="Unassembled WGS sequence"/>
</dbReference>
<feature type="domain" description="N-acetyltransferase" evidence="1">
    <location>
        <begin position="11"/>
        <end position="183"/>
    </location>
</feature>
<evidence type="ECO:0000259" key="1">
    <source>
        <dbReference type="PROSITE" id="PS51186"/>
    </source>
</evidence>
<dbReference type="AlphaFoldDB" id="A0A0G1A5Y3"/>
<organism evidence="2 3">
    <name type="scientific">Candidatus Magasanikbacteria bacterium GW2011_GWA2_42_32</name>
    <dbReference type="NCBI Taxonomy" id="1619039"/>
    <lineage>
        <taxon>Bacteria</taxon>
        <taxon>Candidatus Magasanikiibacteriota</taxon>
    </lineage>
</organism>
<dbReference type="SUPFAM" id="SSF55729">
    <property type="entry name" value="Acyl-CoA N-acyltransferases (Nat)"/>
    <property type="match status" value="1"/>
</dbReference>
<name>A0A0G1A5Y3_9BACT</name>
<evidence type="ECO:0000313" key="3">
    <source>
        <dbReference type="Proteomes" id="UP000034837"/>
    </source>
</evidence>
<gene>
    <name evidence="2" type="ORF">UV20_C0011G0008</name>
</gene>
<dbReference type="InterPro" id="IPR000182">
    <property type="entry name" value="GNAT_dom"/>
</dbReference>
<dbReference type="EMBL" id="LCDO01000011">
    <property type="protein sequence ID" value="KKS56467.1"/>
    <property type="molecule type" value="Genomic_DNA"/>
</dbReference>
<protein>
    <recommendedName>
        <fullName evidence="1">N-acetyltransferase domain-containing protein</fullName>
    </recommendedName>
</protein>
<accession>A0A0G1A5Y3</accession>
<dbReference type="GO" id="GO:0016747">
    <property type="term" value="F:acyltransferase activity, transferring groups other than amino-acyl groups"/>
    <property type="evidence" value="ECO:0007669"/>
    <property type="project" value="InterPro"/>
</dbReference>
<reference evidence="2 3" key="1">
    <citation type="journal article" date="2015" name="Nature">
        <title>rRNA introns, odd ribosomes, and small enigmatic genomes across a large radiation of phyla.</title>
        <authorList>
            <person name="Brown C.T."/>
            <person name="Hug L.A."/>
            <person name="Thomas B.C."/>
            <person name="Sharon I."/>
            <person name="Castelle C.J."/>
            <person name="Singh A."/>
            <person name="Wilkins M.J."/>
            <person name="Williams K.H."/>
            <person name="Banfield J.F."/>
        </authorList>
    </citation>
    <scope>NUCLEOTIDE SEQUENCE [LARGE SCALE GENOMIC DNA]</scope>
</reference>
<dbReference type="Gene3D" id="3.40.630.30">
    <property type="match status" value="1"/>
</dbReference>
<dbReference type="PROSITE" id="PS51186">
    <property type="entry name" value="GNAT"/>
    <property type="match status" value="1"/>
</dbReference>
<dbReference type="InterPro" id="IPR016181">
    <property type="entry name" value="Acyl_CoA_acyltransferase"/>
</dbReference>